<evidence type="ECO:0000256" key="3">
    <source>
        <dbReference type="ARBA" id="ARBA00023002"/>
    </source>
</evidence>
<dbReference type="InterPro" id="IPR036291">
    <property type="entry name" value="NAD(P)-bd_dom_sf"/>
</dbReference>
<dbReference type="InterPro" id="IPR020904">
    <property type="entry name" value="Sc_DH/Rdtase_CS"/>
</dbReference>
<sequence>MAVDSHSVKLACAAALPLVVYLLHRSRRRASRVSVVPPAGERVLVVGASSGVGKEIALKYAARGARVMLTGRRVAELDAAADECRALSTAVKVRAERMDATVAEDVLRVRDVLLADWAGCDTVIIAAGVSALQPLLAVAGVEHNTRTNVFEPAQVTLDGLQRAQHIAERAVAGNYIGILLSLVALIPVLSQTSRRPAVLLVSSLAAVIPAPTRTLYASTKAASLLLFQALAIEHPQVKFTTCMPSTIEGNFRASAVDSGPVRETLEKALKKDTVARACIHGVDAEKPSVWLPRTHWLGPIIRSILPNMIDSMARRKYNFVGA</sequence>
<comment type="similarity">
    <text evidence="1">Belongs to the short-chain dehydrogenases/reductases (SDR) family.</text>
</comment>
<proteinExistence type="inferred from homology"/>
<evidence type="ECO:0000313" key="6">
    <source>
        <dbReference type="Proteomes" id="UP000077266"/>
    </source>
</evidence>
<reference evidence="5 6" key="1">
    <citation type="journal article" date="2016" name="Mol. Biol. Evol.">
        <title>Comparative Genomics of Early-Diverging Mushroom-Forming Fungi Provides Insights into the Origins of Lignocellulose Decay Capabilities.</title>
        <authorList>
            <person name="Nagy L.G."/>
            <person name="Riley R."/>
            <person name="Tritt A."/>
            <person name="Adam C."/>
            <person name="Daum C."/>
            <person name="Floudas D."/>
            <person name="Sun H."/>
            <person name="Yadav J.S."/>
            <person name="Pangilinan J."/>
            <person name="Larsson K.H."/>
            <person name="Matsuura K."/>
            <person name="Barry K."/>
            <person name="Labutti K."/>
            <person name="Kuo R."/>
            <person name="Ohm R.A."/>
            <person name="Bhattacharya S.S."/>
            <person name="Shirouzu T."/>
            <person name="Yoshinaga Y."/>
            <person name="Martin F.M."/>
            <person name="Grigoriev I.V."/>
            <person name="Hibbett D.S."/>
        </authorList>
    </citation>
    <scope>NUCLEOTIDE SEQUENCE [LARGE SCALE GENOMIC DNA]</scope>
    <source>
        <strain evidence="5 6">HHB12029</strain>
    </source>
</reference>
<dbReference type="PANTHER" id="PTHR44196:SF1">
    <property type="entry name" value="DEHYDROGENASE_REDUCTASE SDR FAMILY MEMBER 7B"/>
    <property type="match status" value="1"/>
</dbReference>
<keyword evidence="2" id="KW-0521">NADP</keyword>
<dbReference type="Proteomes" id="UP000077266">
    <property type="component" value="Unassembled WGS sequence"/>
</dbReference>
<evidence type="ECO:0000256" key="1">
    <source>
        <dbReference type="ARBA" id="ARBA00006484"/>
    </source>
</evidence>
<dbReference type="Pfam" id="PF00106">
    <property type="entry name" value="adh_short"/>
    <property type="match status" value="1"/>
</dbReference>
<evidence type="ECO:0000313" key="5">
    <source>
        <dbReference type="EMBL" id="KZV95627.1"/>
    </source>
</evidence>
<keyword evidence="3" id="KW-0560">Oxidoreductase</keyword>
<name>A0A165K0Y8_EXIGL</name>
<evidence type="ECO:0000256" key="2">
    <source>
        <dbReference type="ARBA" id="ARBA00022857"/>
    </source>
</evidence>
<dbReference type="GO" id="GO:0016491">
    <property type="term" value="F:oxidoreductase activity"/>
    <property type="evidence" value="ECO:0007669"/>
    <property type="project" value="UniProtKB-KW"/>
</dbReference>
<evidence type="ECO:0000256" key="4">
    <source>
        <dbReference type="ARBA" id="ARBA00037096"/>
    </source>
</evidence>
<dbReference type="InParanoid" id="A0A165K0Y8"/>
<dbReference type="AlphaFoldDB" id="A0A165K0Y8"/>
<organism evidence="5 6">
    <name type="scientific">Exidia glandulosa HHB12029</name>
    <dbReference type="NCBI Taxonomy" id="1314781"/>
    <lineage>
        <taxon>Eukaryota</taxon>
        <taxon>Fungi</taxon>
        <taxon>Dikarya</taxon>
        <taxon>Basidiomycota</taxon>
        <taxon>Agaricomycotina</taxon>
        <taxon>Agaricomycetes</taxon>
        <taxon>Auriculariales</taxon>
        <taxon>Exidiaceae</taxon>
        <taxon>Exidia</taxon>
    </lineage>
</organism>
<dbReference type="GO" id="GO:0016020">
    <property type="term" value="C:membrane"/>
    <property type="evidence" value="ECO:0007669"/>
    <property type="project" value="TreeGrafter"/>
</dbReference>
<dbReference type="PROSITE" id="PS00061">
    <property type="entry name" value="ADH_SHORT"/>
    <property type="match status" value="1"/>
</dbReference>
<gene>
    <name evidence="5" type="ORF">EXIGLDRAFT_644146</name>
</gene>
<dbReference type="OrthoDB" id="37659at2759"/>
<comment type="function">
    <text evidence="4">Putative oxidoreductase.</text>
</comment>
<dbReference type="PANTHER" id="PTHR44196">
    <property type="entry name" value="DEHYDROGENASE/REDUCTASE SDR FAMILY MEMBER 7B"/>
    <property type="match status" value="1"/>
</dbReference>
<dbReference type="Gene3D" id="3.40.50.720">
    <property type="entry name" value="NAD(P)-binding Rossmann-like Domain"/>
    <property type="match status" value="1"/>
</dbReference>
<dbReference type="EMBL" id="KV425954">
    <property type="protein sequence ID" value="KZV95627.1"/>
    <property type="molecule type" value="Genomic_DNA"/>
</dbReference>
<dbReference type="PRINTS" id="PR00081">
    <property type="entry name" value="GDHRDH"/>
</dbReference>
<dbReference type="STRING" id="1314781.A0A165K0Y8"/>
<dbReference type="InterPro" id="IPR002347">
    <property type="entry name" value="SDR_fam"/>
</dbReference>
<keyword evidence="6" id="KW-1185">Reference proteome</keyword>
<accession>A0A165K0Y8</accession>
<dbReference type="SUPFAM" id="SSF51735">
    <property type="entry name" value="NAD(P)-binding Rossmann-fold domains"/>
    <property type="match status" value="1"/>
</dbReference>
<protein>
    <submittedName>
        <fullName evidence="5">NAD(P)-binding protein</fullName>
    </submittedName>
</protein>